<dbReference type="PANTHER" id="PTHR13710:SF84">
    <property type="entry name" value="ATP-DEPENDENT DNA HELICASE RECS-RELATED"/>
    <property type="match status" value="1"/>
</dbReference>
<comment type="caution">
    <text evidence="10">The sequence shown here is derived from an EMBL/GenBank/DDBJ whole genome shotgun (WGS) entry which is preliminary data.</text>
</comment>
<dbReference type="InterPro" id="IPR011545">
    <property type="entry name" value="DEAD/DEAH_box_helicase_dom"/>
</dbReference>
<dbReference type="Proteomes" id="UP001225034">
    <property type="component" value="Unassembled WGS sequence"/>
</dbReference>
<accession>A0ABT9YEA4</accession>
<dbReference type="SMART" id="SM00490">
    <property type="entry name" value="HELICc"/>
    <property type="match status" value="1"/>
</dbReference>
<dbReference type="Pfam" id="PF00271">
    <property type="entry name" value="Helicase_C"/>
    <property type="match status" value="1"/>
</dbReference>
<dbReference type="GO" id="GO:0003678">
    <property type="term" value="F:DNA helicase activity"/>
    <property type="evidence" value="ECO:0007669"/>
    <property type="project" value="UniProtKB-EC"/>
</dbReference>
<gene>
    <name evidence="10" type="ORF">J2S05_000650</name>
</gene>
<dbReference type="InterPro" id="IPR001650">
    <property type="entry name" value="Helicase_C-like"/>
</dbReference>
<dbReference type="NCBIfam" id="TIGR00614">
    <property type="entry name" value="recQ_fam"/>
    <property type="match status" value="1"/>
</dbReference>
<dbReference type="InterPro" id="IPR004589">
    <property type="entry name" value="DNA_helicase_ATP-dep_RecQ"/>
</dbReference>
<evidence type="ECO:0000256" key="2">
    <source>
        <dbReference type="ARBA" id="ARBA00022801"/>
    </source>
</evidence>
<dbReference type="PROSITE" id="PS51192">
    <property type="entry name" value="HELICASE_ATP_BIND_1"/>
    <property type="match status" value="1"/>
</dbReference>
<evidence type="ECO:0000256" key="6">
    <source>
        <dbReference type="ARBA" id="ARBA00044550"/>
    </source>
</evidence>
<name>A0ABT9YEA4_9BACI</name>
<dbReference type="RefSeq" id="WP_306979866.1">
    <property type="nucleotide sequence ID" value="NZ_JAUSUA010000001.1"/>
</dbReference>
<keyword evidence="3 10" id="KW-0347">Helicase</keyword>
<dbReference type="SUPFAM" id="SSF52540">
    <property type="entry name" value="P-loop containing nucleoside triphosphate hydrolases"/>
    <property type="match status" value="1"/>
</dbReference>
<keyword evidence="4" id="KW-0067">ATP-binding</keyword>
<dbReference type="PROSITE" id="PS51194">
    <property type="entry name" value="HELICASE_CTER"/>
    <property type="match status" value="1"/>
</dbReference>
<dbReference type="Gene3D" id="3.40.50.300">
    <property type="entry name" value="P-loop containing nucleotide triphosphate hydrolases"/>
    <property type="match status" value="2"/>
</dbReference>
<protein>
    <recommendedName>
        <fullName evidence="5">ATP-dependent DNA helicase RecQ</fullName>
    </recommendedName>
    <alternativeName>
        <fullName evidence="6">DNA 3'-5' helicase RecQ</fullName>
    </alternativeName>
</protein>
<keyword evidence="1" id="KW-0547">Nucleotide-binding</keyword>
<evidence type="ECO:0000313" key="11">
    <source>
        <dbReference type="Proteomes" id="UP001225034"/>
    </source>
</evidence>
<evidence type="ECO:0000313" key="10">
    <source>
        <dbReference type="EMBL" id="MDQ0205876.1"/>
    </source>
</evidence>
<evidence type="ECO:0000259" key="9">
    <source>
        <dbReference type="PROSITE" id="PS51194"/>
    </source>
</evidence>
<reference evidence="10 11" key="1">
    <citation type="submission" date="2023-07" db="EMBL/GenBank/DDBJ databases">
        <title>Genomic Encyclopedia of Type Strains, Phase IV (KMG-IV): sequencing the most valuable type-strain genomes for metagenomic binning, comparative biology and taxonomic classification.</title>
        <authorList>
            <person name="Goeker M."/>
        </authorList>
    </citation>
    <scope>NUCLEOTIDE SEQUENCE [LARGE SCALE GENOMIC DNA]</scope>
    <source>
        <strain evidence="10 11">DSM 19154</strain>
    </source>
</reference>
<feature type="domain" description="Helicase ATP-binding" evidence="8">
    <location>
        <begin position="24"/>
        <end position="191"/>
    </location>
</feature>
<evidence type="ECO:0000259" key="7">
    <source>
        <dbReference type="PROSITE" id="PS50206"/>
    </source>
</evidence>
<dbReference type="Pfam" id="PF00270">
    <property type="entry name" value="DEAD"/>
    <property type="match status" value="1"/>
</dbReference>
<dbReference type="SMART" id="SM00487">
    <property type="entry name" value="DEXDc"/>
    <property type="match status" value="1"/>
</dbReference>
<dbReference type="CDD" id="cd17920">
    <property type="entry name" value="DEXHc_RecQ"/>
    <property type="match status" value="1"/>
</dbReference>
<dbReference type="InterPro" id="IPR032284">
    <property type="entry name" value="RecQ_Zn-bd"/>
</dbReference>
<evidence type="ECO:0000256" key="1">
    <source>
        <dbReference type="ARBA" id="ARBA00022741"/>
    </source>
</evidence>
<organism evidence="10 11">
    <name type="scientific">Alkalicoccobacillus murimartini</name>
    <dbReference type="NCBI Taxonomy" id="171685"/>
    <lineage>
        <taxon>Bacteria</taxon>
        <taxon>Bacillati</taxon>
        <taxon>Bacillota</taxon>
        <taxon>Bacilli</taxon>
        <taxon>Bacillales</taxon>
        <taxon>Bacillaceae</taxon>
        <taxon>Alkalicoccobacillus</taxon>
    </lineage>
</organism>
<dbReference type="GO" id="GO:0016787">
    <property type="term" value="F:hydrolase activity"/>
    <property type="evidence" value="ECO:0007669"/>
    <property type="project" value="UniProtKB-KW"/>
</dbReference>
<feature type="domain" description="Rhodanese" evidence="7">
    <location>
        <begin position="231"/>
        <end position="271"/>
    </location>
</feature>
<dbReference type="PROSITE" id="PS50206">
    <property type="entry name" value="RHODANESE_3"/>
    <property type="match status" value="1"/>
</dbReference>
<keyword evidence="2 10" id="KW-0378">Hydrolase</keyword>
<dbReference type="InterPro" id="IPR014001">
    <property type="entry name" value="Helicase_ATP-bd"/>
</dbReference>
<dbReference type="InterPro" id="IPR027417">
    <property type="entry name" value="P-loop_NTPase"/>
</dbReference>
<evidence type="ECO:0000256" key="3">
    <source>
        <dbReference type="ARBA" id="ARBA00022806"/>
    </source>
</evidence>
<feature type="domain" description="Helicase C-terminal" evidence="9">
    <location>
        <begin position="215"/>
        <end position="365"/>
    </location>
</feature>
<dbReference type="PANTHER" id="PTHR13710">
    <property type="entry name" value="DNA HELICASE RECQ FAMILY MEMBER"/>
    <property type="match status" value="1"/>
</dbReference>
<dbReference type="EMBL" id="JAUSUA010000001">
    <property type="protein sequence ID" value="MDQ0205876.1"/>
    <property type="molecule type" value="Genomic_DNA"/>
</dbReference>
<dbReference type="Pfam" id="PF16124">
    <property type="entry name" value="RecQ_Zn_bind"/>
    <property type="match status" value="1"/>
</dbReference>
<evidence type="ECO:0000259" key="8">
    <source>
        <dbReference type="PROSITE" id="PS51192"/>
    </source>
</evidence>
<dbReference type="InterPro" id="IPR001763">
    <property type="entry name" value="Rhodanese-like_dom"/>
</dbReference>
<evidence type="ECO:0000256" key="4">
    <source>
        <dbReference type="ARBA" id="ARBA00022840"/>
    </source>
</evidence>
<keyword evidence="11" id="KW-1185">Reference proteome</keyword>
<proteinExistence type="predicted"/>
<sequence length="507" mass="58064">MELHESLKKWFGYSEFRPGQREIIESLVSGQDVLAMLPTGTGKSICYQLPALLSDGLTIVVSPLLSLMLDQVQELKSKGMKQVAALNSMISKEERQSVLTHLSHYRLLYVSPEMLQSDWVLSKLKQINVRYFVVDEAHCISHWGKSFRTDYRKLAPIKRYLGHPPCLAITATATEEVRKDIKEQLQLQDESSYIYSVDRKNIALHIQETDSKETKLEQLLDYVNTVKGPGIVYFQSRKWTESAAEYLRSQGHTNVSFYHGGMVQEDRLLIQQQFMNGQLNLICCTSAFGMGLNKSDIRYVIHFHLPLDLESYLQEIGRAGRDGNQSLAILLYNKDDLGLATSMIQRDVMRSDQLVHILTALSEGGAFSPEKEVSIYTSIGVSESAFSILRYQLEQQQFVHRGNWKSFDVETVYSQMDHMLVEYRKVVERRLSNVYQWVETSQCKRERILHYFGEPAVEKPKLCCSSCGISVSDFELIQQNEDRVLGSVTDWQNQLNRVFLKEVGNGN</sequence>
<evidence type="ECO:0000256" key="5">
    <source>
        <dbReference type="ARBA" id="ARBA00044535"/>
    </source>
</evidence>